<feature type="region of interest" description="Disordered" evidence="2">
    <location>
        <begin position="192"/>
        <end position="224"/>
    </location>
</feature>
<evidence type="ECO:0000313" key="3">
    <source>
        <dbReference type="EMBL" id="CAI8005961.1"/>
    </source>
</evidence>
<dbReference type="AlphaFoldDB" id="A0AA35R8S7"/>
<evidence type="ECO:0000256" key="1">
    <source>
        <dbReference type="SAM" id="Coils"/>
    </source>
</evidence>
<keyword evidence="4" id="KW-1185">Reference proteome</keyword>
<evidence type="ECO:0000256" key="2">
    <source>
        <dbReference type="SAM" id="MobiDB-lite"/>
    </source>
</evidence>
<keyword evidence="1" id="KW-0175">Coiled coil</keyword>
<comment type="caution">
    <text evidence="3">The sequence shown here is derived from an EMBL/GenBank/DDBJ whole genome shotgun (WGS) entry which is preliminary data.</text>
</comment>
<name>A0AA35R8S7_GEOBA</name>
<gene>
    <name evidence="3" type="ORF">GBAR_LOCUS4505</name>
</gene>
<feature type="coiled-coil region" evidence="1">
    <location>
        <begin position="36"/>
        <end position="109"/>
    </location>
</feature>
<dbReference type="EMBL" id="CASHTH010000652">
    <property type="protein sequence ID" value="CAI8005961.1"/>
    <property type="molecule type" value="Genomic_DNA"/>
</dbReference>
<dbReference type="Proteomes" id="UP001174909">
    <property type="component" value="Unassembled WGS sequence"/>
</dbReference>
<evidence type="ECO:0000313" key="4">
    <source>
        <dbReference type="Proteomes" id="UP001174909"/>
    </source>
</evidence>
<feature type="region of interest" description="Disordered" evidence="2">
    <location>
        <begin position="1"/>
        <end position="23"/>
    </location>
</feature>
<protein>
    <recommendedName>
        <fullName evidence="5">Coiled-coil domain-containing protein 34</fullName>
    </recommendedName>
</protein>
<reference evidence="3" key="1">
    <citation type="submission" date="2023-03" db="EMBL/GenBank/DDBJ databases">
        <authorList>
            <person name="Steffen K."/>
            <person name="Cardenas P."/>
        </authorList>
    </citation>
    <scope>NUCLEOTIDE SEQUENCE</scope>
</reference>
<sequence>MSGGKQVVISTLTQSRLQDEETRRAERNRAVFEAWLEKKREERKKERALKMEALRREEEAWERERIRGIGQKAFERWLKMKQAEDKLMKKQLSRERELERLKREEVRERLHRSEVAFNTWKHLKDAEFKTERELARHQQRSVTTPMTREPTPSLPGYCSVWSCDEDMAQHFVTRVRRSRSLELSDYRTQFTESDKTHFPSSHPHNLAPPPPTHTHVVSCKNHQL</sequence>
<organism evidence="3 4">
    <name type="scientific">Geodia barretti</name>
    <name type="common">Barrett's horny sponge</name>
    <dbReference type="NCBI Taxonomy" id="519541"/>
    <lineage>
        <taxon>Eukaryota</taxon>
        <taxon>Metazoa</taxon>
        <taxon>Porifera</taxon>
        <taxon>Demospongiae</taxon>
        <taxon>Heteroscleromorpha</taxon>
        <taxon>Tetractinellida</taxon>
        <taxon>Astrophorina</taxon>
        <taxon>Geodiidae</taxon>
        <taxon>Geodia</taxon>
    </lineage>
</organism>
<proteinExistence type="predicted"/>
<accession>A0AA35R8S7</accession>
<evidence type="ECO:0008006" key="5">
    <source>
        <dbReference type="Google" id="ProtNLM"/>
    </source>
</evidence>